<dbReference type="OrthoDB" id="8909309at2"/>
<protein>
    <recommendedName>
        <fullName evidence="4">Helix-turn-helix protein</fullName>
    </recommendedName>
</protein>
<organism evidence="2 3">
    <name type="scientific">Aquabacterium commune</name>
    <dbReference type="NCBI Taxonomy" id="70586"/>
    <lineage>
        <taxon>Bacteria</taxon>
        <taxon>Pseudomonadati</taxon>
        <taxon>Pseudomonadota</taxon>
        <taxon>Betaproteobacteria</taxon>
        <taxon>Burkholderiales</taxon>
        <taxon>Aquabacterium</taxon>
    </lineage>
</organism>
<dbReference type="AlphaFoldDB" id="A0A4R6RND6"/>
<accession>A0A4R6RND6</accession>
<feature type="region of interest" description="Disordered" evidence="1">
    <location>
        <begin position="1"/>
        <end position="29"/>
    </location>
</feature>
<reference evidence="2 3" key="1">
    <citation type="submission" date="2019-03" db="EMBL/GenBank/DDBJ databases">
        <title>Genomic Encyclopedia of Type Strains, Phase IV (KMG-IV): sequencing the most valuable type-strain genomes for metagenomic binning, comparative biology and taxonomic classification.</title>
        <authorList>
            <person name="Goeker M."/>
        </authorList>
    </citation>
    <scope>NUCLEOTIDE SEQUENCE [LARGE SCALE GENOMIC DNA]</scope>
    <source>
        <strain evidence="2 3">DSM 11901</strain>
    </source>
</reference>
<dbReference type="EMBL" id="SNXW01000001">
    <property type="protein sequence ID" value="TDP88082.1"/>
    <property type="molecule type" value="Genomic_DNA"/>
</dbReference>
<gene>
    <name evidence="2" type="ORF">EV672_101219</name>
</gene>
<dbReference type="Proteomes" id="UP000294593">
    <property type="component" value="Unassembled WGS sequence"/>
</dbReference>
<sequence>MKERPSPRKGSPSAESKRHFAGTDNPRHLRIINALQVRPRPREDVDRISGASNGPELIAELRRRGLDVPCSRTPCIDKDGFEVLRGIYHLTDSDKARLCAWLARRAKGGRP</sequence>
<evidence type="ECO:0000256" key="1">
    <source>
        <dbReference type="SAM" id="MobiDB-lite"/>
    </source>
</evidence>
<proteinExistence type="predicted"/>
<name>A0A4R6RND6_9BURK</name>
<comment type="caution">
    <text evidence="2">The sequence shown here is derived from an EMBL/GenBank/DDBJ whole genome shotgun (WGS) entry which is preliminary data.</text>
</comment>
<evidence type="ECO:0000313" key="2">
    <source>
        <dbReference type="EMBL" id="TDP88082.1"/>
    </source>
</evidence>
<evidence type="ECO:0008006" key="4">
    <source>
        <dbReference type="Google" id="ProtNLM"/>
    </source>
</evidence>
<evidence type="ECO:0000313" key="3">
    <source>
        <dbReference type="Proteomes" id="UP000294593"/>
    </source>
</evidence>
<keyword evidence="3" id="KW-1185">Reference proteome</keyword>